<sequence>MHTGKDPPPTPTRTFLYTTPSTVELDLVHMKFSNKFHALIQIVHISKVGGNYAELCILPPETCSNVSNTTTVTHRIPAFRDDTKVIFRRFTGSLFASIISAVVAQLWRPKNMDPFEYLGLRLQGLLPAFMLPLLLTTAPLCEEMVFRCCMVSVAASCFQPFSVVLLMPIYFAAAHLHHALDKTDFVCGWRQILRVHCDRLIITYLFGVYNTFIYLRTHHFISAFVCHALCNFIGFPEPEMYYSLKARWKRSLVLYLTFIGILLWMMSLYPLTNPTLYGNKLFVL</sequence>
<evidence type="ECO:0000256" key="8">
    <source>
        <dbReference type="ARBA" id="ARBA00023136"/>
    </source>
</evidence>
<name>A0A0V1G2N1_TRIPS</name>
<keyword evidence="8 13" id="KW-0472">Membrane</keyword>
<feature type="transmembrane region" description="Helical" evidence="13">
    <location>
        <begin position="153"/>
        <end position="173"/>
    </location>
</feature>
<dbReference type="PANTHER" id="PTHR13046">
    <property type="entry name" value="PROTEASE U48 CAAX PRENYL PROTEASE RCE1"/>
    <property type="match status" value="1"/>
</dbReference>
<dbReference type="EMBL" id="JYDT01000006">
    <property type="protein sequence ID" value="KRY92582.1"/>
    <property type="molecule type" value="Genomic_DNA"/>
</dbReference>
<dbReference type="AlphaFoldDB" id="A0A0V1G2N1"/>
<keyword evidence="4 13" id="KW-0812">Transmembrane</keyword>
<evidence type="ECO:0000256" key="6">
    <source>
        <dbReference type="ARBA" id="ARBA00022824"/>
    </source>
</evidence>
<evidence type="ECO:0000256" key="9">
    <source>
        <dbReference type="ARBA" id="ARBA00032607"/>
    </source>
</evidence>
<reference evidence="15 16" key="1">
    <citation type="submission" date="2015-01" db="EMBL/GenBank/DDBJ databases">
        <title>Evolution of Trichinella species and genotypes.</title>
        <authorList>
            <person name="Korhonen P.K."/>
            <person name="Edoardo P."/>
            <person name="Giuseppe L.R."/>
            <person name="Gasser R.B."/>
        </authorList>
    </citation>
    <scope>NUCLEOTIDE SEQUENCE [LARGE SCALE GENOMIC DNA]</scope>
    <source>
        <strain evidence="15">ISS470</strain>
    </source>
</reference>
<accession>A0A0V1G2N1</accession>
<evidence type="ECO:0000259" key="14">
    <source>
        <dbReference type="Pfam" id="PF02517"/>
    </source>
</evidence>
<comment type="caution">
    <text evidence="15">The sequence shown here is derived from an EMBL/GenBank/DDBJ whole genome shotgun (WGS) entry which is preliminary data.</text>
</comment>
<evidence type="ECO:0000313" key="16">
    <source>
        <dbReference type="Proteomes" id="UP000054995"/>
    </source>
</evidence>
<keyword evidence="3 15" id="KW-0645">Protease</keyword>
<evidence type="ECO:0000256" key="7">
    <source>
        <dbReference type="ARBA" id="ARBA00022989"/>
    </source>
</evidence>
<feature type="transmembrane region" description="Helical" evidence="13">
    <location>
        <begin position="213"/>
        <end position="232"/>
    </location>
</feature>
<dbReference type="Pfam" id="PF02517">
    <property type="entry name" value="Rce1-like"/>
    <property type="match status" value="1"/>
</dbReference>
<dbReference type="Proteomes" id="UP000054995">
    <property type="component" value="Unassembled WGS sequence"/>
</dbReference>
<comment type="catalytic activity">
    <reaction evidence="10">
        <text>Hydrolyzes the peptide bond -P2-(S-farnesyl or geranylgeranyl)C-P1'-P2'-P3'-COOH where P1' and P2' are amino acids with aliphatic sidechains and P3' is any C-terminal residue.</text>
        <dbReference type="EC" id="3.4.26.1"/>
    </reaction>
</comment>
<evidence type="ECO:0000256" key="5">
    <source>
        <dbReference type="ARBA" id="ARBA00022801"/>
    </source>
</evidence>
<evidence type="ECO:0000256" key="11">
    <source>
        <dbReference type="ARBA" id="ARBA00049729"/>
    </source>
</evidence>
<comment type="similarity">
    <text evidence="2">Belongs to the peptidase U48 family.</text>
</comment>
<evidence type="ECO:0000256" key="12">
    <source>
        <dbReference type="ARBA" id="ARBA00049763"/>
    </source>
</evidence>
<feature type="domain" description="CAAX prenyl protease 2/Lysostaphin resistance protein A-like" evidence="14">
    <location>
        <begin position="127"/>
        <end position="233"/>
    </location>
</feature>
<dbReference type="PANTHER" id="PTHR13046:SF0">
    <property type="entry name" value="CAAX PRENYL PROTEASE 2"/>
    <property type="match status" value="1"/>
</dbReference>
<dbReference type="OrthoDB" id="271604at2759"/>
<keyword evidence="7 13" id="KW-1133">Transmembrane helix</keyword>
<dbReference type="GO" id="GO:0004222">
    <property type="term" value="F:metalloendopeptidase activity"/>
    <property type="evidence" value="ECO:0007669"/>
    <property type="project" value="InterPro"/>
</dbReference>
<keyword evidence="5" id="KW-0378">Hydrolase</keyword>
<evidence type="ECO:0000256" key="10">
    <source>
        <dbReference type="ARBA" id="ARBA00047280"/>
    </source>
</evidence>
<proteinExistence type="inferred from homology"/>
<keyword evidence="16" id="KW-1185">Reference proteome</keyword>
<organism evidence="15 16">
    <name type="scientific">Trichinella pseudospiralis</name>
    <name type="common">Parasitic roundworm</name>
    <dbReference type="NCBI Taxonomy" id="6337"/>
    <lineage>
        <taxon>Eukaryota</taxon>
        <taxon>Metazoa</taxon>
        <taxon>Ecdysozoa</taxon>
        <taxon>Nematoda</taxon>
        <taxon>Enoplea</taxon>
        <taxon>Dorylaimia</taxon>
        <taxon>Trichinellida</taxon>
        <taxon>Trichinellidae</taxon>
        <taxon>Trichinella</taxon>
    </lineage>
</organism>
<protein>
    <recommendedName>
        <fullName evidence="12">CAAX prenyl protease 2</fullName>
        <ecNumber evidence="11">3.4.26.1</ecNumber>
    </recommendedName>
    <alternativeName>
        <fullName evidence="9">Farnesylated proteins-converting enzyme 2</fullName>
    </alternativeName>
</protein>
<dbReference type="InterPro" id="IPR003675">
    <property type="entry name" value="Rce1/LyrA-like_dom"/>
</dbReference>
<evidence type="ECO:0000256" key="1">
    <source>
        <dbReference type="ARBA" id="ARBA00004477"/>
    </source>
</evidence>
<gene>
    <name evidence="15" type="primary">Sras</name>
    <name evidence="15" type="ORF">T4D_10783</name>
</gene>
<dbReference type="GO" id="GO:0071586">
    <property type="term" value="P:CAAX-box protein processing"/>
    <property type="evidence" value="ECO:0007669"/>
    <property type="project" value="InterPro"/>
</dbReference>
<keyword evidence="6" id="KW-0256">Endoplasmic reticulum</keyword>
<feature type="transmembrane region" description="Helical" evidence="13">
    <location>
        <begin position="90"/>
        <end position="108"/>
    </location>
</feature>
<evidence type="ECO:0000313" key="15">
    <source>
        <dbReference type="EMBL" id="KRY92582.1"/>
    </source>
</evidence>
<dbReference type="EC" id="3.4.26.1" evidence="11"/>
<evidence type="ECO:0000256" key="13">
    <source>
        <dbReference type="SAM" id="Phobius"/>
    </source>
</evidence>
<feature type="transmembrane region" description="Helical" evidence="13">
    <location>
        <begin position="252"/>
        <end position="271"/>
    </location>
</feature>
<evidence type="ECO:0000256" key="3">
    <source>
        <dbReference type="ARBA" id="ARBA00022670"/>
    </source>
</evidence>
<evidence type="ECO:0000256" key="4">
    <source>
        <dbReference type="ARBA" id="ARBA00022692"/>
    </source>
</evidence>
<feature type="transmembrane region" description="Helical" evidence="13">
    <location>
        <begin position="120"/>
        <end position="141"/>
    </location>
</feature>
<dbReference type="InterPro" id="IPR039731">
    <property type="entry name" value="Rce1"/>
</dbReference>
<dbReference type="GO" id="GO:0005789">
    <property type="term" value="C:endoplasmic reticulum membrane"/>
    <property type="evidence" value="ECO:0007669"/>
    <property type="project" value="UniProtKB-SubCell"/>
</dbReference>
<comment type="subcellular location">
    <subcellularLocation>
        <location evidence="1">Endoplasmic reticulum membrane</location>
        <topology evidence="1">Multi-pass membrane protein</topology>
    </subcellularLocation>
</comment>
<evidence type="ECO:0000256" key="2">
    <source>
        <dbReference type="ARBA" id="ARBA00006897"/>
    </source>
</evidence>